<dbReference type="SMART" id="SM00912">
    <property type="entry name" value="Haemagg_act"/>
    <property type="match status" value="1"/>
</dbReference>
<organism evidence="3 4">
    <name type="scientific">Aetokthonos hydrillicola Thurmond2011</name>
    <dbReference type="NCBI Taxonomy" id="2712845"/>
    <lineage>
        <taxon>Bacteria</taxon>
        <taxon>Bacillati</taxon>
        <taxon>Cyanobacteriota</taxon>
        <taxon>Cyanophyceae</taxon>
        <taxon>Nostocales</taxon>
        <taxon>Hapalosiphonaceae</taxon>
        <taxon>Aetokthonos</taxon>
    </lineage>
</organism>
<reference evidence="4" key="1">
    <citation type="journal article" date="2021" name="Science">
        <title>Hunting the eagle killer: A cyanobacterial neurotoxin causes vacuolar myelinopathy.</title>
        <authorList>
            <person name="Breinlinger S."/>
            <person name="Phillips T.J."/>
            <person name="Haram B.N."/>
            <person name="Mares J."/>
            <person name="Martinez Yerena J.A."/>
            <person name="Hrouzek P."/>
            <person name="Sobotka R."/>
            <person name="Henderson W.M."/>
            <person name="Schmieder P."/>
            <person name="Williams S.M."/>
            <person name="Lauderdale J.D."/>
            <person name="Wilde H.D."/>
            <person name="Gerrin W."/>
            <person name="Kust A."/>
            <person name="Washington J.W."/>
            <person name="Wagner C."/>
            <person name="Geier B."/>
            <person name="Liebeke M."/>
            <person name="Enke H."/>
            <person name="Niedermeyer T.H.J."/>
            <person name="Wilde S.B."/>
        </authorList>
    </citation>
    <scope>NUCLEOTIDE SEQUENCE [LARGE SCALE GENOMIC DNA]</scope>
    <source>
        <strain evidence="4">Thurmond2011</strain>
    </source>
</reference>
<sequence>MLQIQTSCRRGRKLLGIIFGSACVLTAHCAVAQITPDTTLPNNSSVTINGSTFNITGGTQAGRNLFHSFQTFSVQTGGTAYFNNGLDIQNIISRVTGGTVSNIDGIIRANGVANLFFLNPSGIVFGRNAQLNVGGSFVGSTANAIQFGNLGIFSASTPNTPTPLLTINPSALLFTQTNPGVITNQSIAPAQQDLTNQNVTGLRVPDGKSLLLVGGNINIDGGGLRAYGGNIELTGLAAPGNVGLNIVGNSLTSVVPNGVERADVSLNNGAELNVRGANGGDIKIQARNLNLAGQSKLRAGIESGLGTADSRGGNVEINATGTTNLTEQSFISNSLLEQSSGKTGDISITTESLRLSNGAALSSTTFGQGNAGSISIQANSVTFANGDIFSNVESGGIGRGGDINIKAGSLTLTEGAQLQTSVKKADGTLQAGRGDAGNVNLDVSGKVSITGVNNGLSSAIFSDVGTDATGNAGNINVKAGSFELSNGAQLSSSTFGQGNAGNVSIQASNAVSLAGKNTGILSNVESGGIGHGGDINIKAGSLTLTEGAQLQTSVNKADGNLRAGRGDAGNVNLDVSGKVTITGVNNELPSAIFSRVETDAIGNGGNINIKAGSFELSDGARLSSSTFGQGNAGSVSIQASNAVSLAGKNTTIFSNVDSGGIGRGGDINIKAGSLTLTEGAQLQTSVNKADGNLQAGRGDAGNLNLDVSGKVTITGLPSAIFSNVGTGATGSAGNINVKSGSLELSNGAQLDSSTSGQGNAGNVNLEVLGKVTITGVNNGFPTAIFSNVGTGATGSAGNINVKSGSFELSNGAQLDSSTSGQGNAGRISIQTSNAVSLANGDIFSTVQSGGVGHGGDINIKAGSLSLTEGAQLQTSVNKADGNFQAGRGDAGNVNLDVSGKLTITGVNSQLSSAIFSNVEMGATGNGGNINVKAGSFELSNAARLNSSTFGQGNAGSISIQASNGVSLASSYILSNVAKGAVGNAGNINIQAGSFSLTDESQVTANNLGGKGSAGNILINTANDVSIRKGAFVSGFSQGEGNAGKITIRSGGAVSISGRGENTTSGVASGILSPGMGNAGDIEIRSRSFLLSDGAFLSGTPLSGAVGNAGNISISTIDDFTLKNNASIETSTDTRGNAGNITIHAGGNVFISQQSSLNSTVGQNAVGSGGNIEISGRNFSLSDKSRLFTPTIGKGNAGNFQINTTGDITLTNGAQIRSDTVGMGNAGNVTVNAGGTFSVDGISSDGSVSGISTQVGAEQGFVGIGKAGDININARSIKLDNQGTITASTSSGDGGNINLKAADYLLLRRNSSISTTAGTTQSKGNGGNITINTPFVIAVRGENTDITANAFSGSGGRITINAAGIFNIAPLSLQDLKKLRPSDVDPRQLPTNNITAVSQQNPELSGAVQINTPDVDPSKGLITLPTVSENTPKLVSSSCAAFDEANGGSNFAVTGRGGLPPNPYETLSSDAIWSDTRLPVTTAQQRPPKTRAAKIKPKPIEIVPATGWVFNDKGEVTLISSVSKTTSSSTPMSCPVK</sequence>
<evidence type="ECO:0000313" key="3">
    <source>
        <dbReference type="EMBL" id="MDR9897189.1"/>
    </source>
</evidence>
<comment type="caution">
    <text evidence="3">The sequence shown here is derived from an EMBL/GenBank/DDBJ whole genome shotgun (WGS) entry which is preliminary data.</text>
</comment>
<keyword evidence="4" id="KW-1185">Reference proteome</keyword>
<dbReference type="InterPro" id="IPR011050">
    <property type="entry name" value="Pectin_lyase_fold/virulence"/>
</dbReference>
<dbReference type="Gene3D" id="2.160.20.10">
    <property type="entry name" value="Single-stranded right-handed beta-helix, Pectin lyase-like"/>
    <property type="match status" value="5"/>
</dbReference>
<feature type="domain" description="Filamentous haemagglutinin FhaB/tRNA nuclease CdiA-like TPS" evidence="2">
    <location>
        <begin position="30"/>
        <end position="148"/>
    </location>
</feature>
<dbReference type="InterPro" id="IPR012334">
    <property type="entry name" value="Pectin_lyas_fold"/>
</dbReference>
<dbReference type="Pfam" id="PF05860">
    <property type="entry name" value="TPS"/>
    <property type="match status" value="1"/>
</dbReference>
<gene>
    <name evidence="3" type="ORF">G7B40_021855</name>
</gene>
<proteinExistence type="predicted"/>
<evidence type="ECO:0000259" key="2">
    <source>
        <dbReference type="SMART" id="SM00912"/>
    </source>
</evidence>
<dbReference type="InterPro" id="IPR008638">
    <property type="entry name" value="FhaB/CdiA-like_TPS"/>
</dbReference>
<feature type="chain" id="PRO_5042924744" evidence="1">
    <location>
        <begin position="33"/>
        <end position="1536"/>
    </location>
</feature>
<protein>
    <submittedName>
        <fullName evidence="3">Filamentous hemagglutinin N-terminal domain-containing protein</fullName>
    </submittedName>
</protein>
<evidence type="ECO:0000313" key="4">
    <source>
        <dbReference type="Proteomes" id="UP000667802"/>
    </source>
</evidence>
<dbReference type="NCBIfam" id="TIGR01901">
    <property type="entry name" value="adhes_NPXG"/>
    <property type="match status" value="1"/>
</dbReference>
<dbReference type="EMBL" id="JAALHA020000011">
    <property type="protein sequence ID" value="MDR9897189.1"/>
    <property type="molecule type" value="Genomic_DNA"/>
</dbReference>
<keyword evidence="1" id="KW-0732">Signal</keyword>
<dbReference type="RefSeq" id="WP_208348496.1">
    <property type="nucleotide sequence ID" value="NZ_JAALHA020000011.1"/>
</dbReference>
<accession>A0AAP5IBF6</accession>
<evidence type="ECO:0000256" key="1">
    <source>
        <dbReference type="SAM" id="SignalP"/>
    </source>
</evidence>
<dbReference type="SUPFAM" id="SSF51126">
    <property type="entry name" value="Pectin lyase-like"/>
    <property type="match status" value="6"/>
</dbReference>
<dbReference type="Proteomes" id="UP000667802">
    <property type="component" value="Unassembled WGS sequence"/>
</dbReference>
<feature type="signal peptide" evidence="1">
    <location>
        <begin position="1"/>
        <end position="32"/>
    </location>
</feature>
<name>A0AAP5IBF6_9CYAN</name>